<organism evidence="1 2">
    <name type="scientific">Mucilaginibacter conchicola</name>
    <dbReference type="NCBI Taxonomy" id="2303333"/>
    <lineage>
        <taxon>Bacteria</taxon>
        <taxon>Pseudomonadati</taxon>
        <taxon>Bacteroidota</taxon>
        <taxon>Sphingobacteriia</taxon>
        <taxon>Sphingobacteriales</taxon>
        <taxon>Sphingobacteriaceae</taxon>
        <taxon>Mucilaginibacter</taxon>
    </lineage>
</organism>
<evidence type="ECO:0000313" key="1">
    <source>
        <dbReference type="EMBL" id="RFZ94827.1"/>
    </source>
</evidence>
<dbReference type="AlphaFoldDB" id="A0A372NZ77"/>
<accession>A0A372NZ77</accession>
<comment type="caution">
    <text evidence="1">The sequence shown here is derived from an EMBL/GenBank/DDBJ whole genome shotgun (WGS) entry which is preliminary data.</text>
</comment>
<evidence type="ECO:0000313" key="2">
    <source>
        <dbReference type="Proteomes" id="UP000264217"/>
    </source>
</evidence>
<dbReference type="EMBL" id="QWDC01000001">
    <property type="protein sequence ID" value="RFZ94827.1"/>
    <property type="molecule type" value="Genomic_DNA"/>
</dbReference>
<protein>
    <submittedName>
        <fullName evidence="1">Uncharacterized protein</fullName>
    </submittedName>
</protein>
<keyword evidence="2" id="KW-1185">Reference proteome</keyword>
<gene>
    <name evidence="1" type="ORF">D0C36_04640</name>
</gene>
<sequence length="107" mass="12033">MPNEGCPPKTGIKAKMVTITRNISINDMIIQLESTDIWQNAKLAASTLIADRFTYPATATFNRNEVWVMNARLNELLDSNAVPAKHFAIHYAVFRPLPKPKEANNHN</sequence>
<name>A0A372NZ77_9SPHI</name>
<proteinExistence type="predicted"/>
<reference evidence="1 2" key="1">
    <citation type="submission" date="2018-08" db="EMBL/GenBank/DDBJ databases">
        <title>Mucilaginibacter sp. MYSH2.</title>
        <authorList>
            <person name="Seo T."/>
        </authorList>
    </citation>
    <scope>NUCLEOTIDE SEQUENCE [LARGE SCALE GENOMIC DNA]</scope>
    <source>
        <strain evidence="1 2">MYSH2</strain>
    </source>
</reference>
<dbReference type="Proteomes" id="UP000264217">
    <property type="component" value="Unassembled WGS sequence"/>
</dbReference>